<dbReference type="Gene3D" id="3.40.50.410">
    <property type="entry name" value="von Willebrand factor, type A domain"/>
    <property type="match status" value="1"/>
</dbReference>
<feature type="transmembrane region" description="Helical" evidence="3">
    <location>
        <begin position="12"/>
        <end position="29"/>
    </location>
</feature>
<organism evidence="5">
    <name type="scientific">Pseudomonas saudimassiliensis</name>
    <dbReference type="NCBI Taxonomy" id="1461581"/>
    <lineage>
        <taxon>Bacteria</taxon>
        <taxon>Pseudomonadati</taxon>
        <taxon>Pseudomonadota</taxon>
        <taxon>Gammaproteobacteria</taxon>
        <taxon>Pseudomonadales</taxon>
        <taxon>Pseudomonadaceae</taxon>
        <taxon>Pseudomonas</taxon>
    </lineage>
</organism>
<keyword evidence="3" id="KW-0812">Transmembrane</keyword>
<keyword evidence="3" id="KW-1133">Transmembrane helix</keyword>
<dbReference type="PROSITE" id="PS50234">
    <property type="entry name" value="VWFA"/>
    <property type="match status" value="1"/>
</dbReference>
<dbReference type="Pfam" id="PF13432">
    <property type="entry name" value="TPR_16"/>
    <property type="match status" value="1"/>
</dbReference>
<dbReference type="PROSITE" id="PS50293">
    <property type="entry name" value="TPR_REGION"/>
    <property type="match status" value="1"/>
</dbReference>
<dbReference type="RefSeq" id="WP_044500853.1">
    <property type="nucleotide sequence ID" value="NZ_LK391969.1"/>
</dbReference>
<dbReference type="PANTHER" id="PTHR22550:SF14">
    <property type="entry name" value="VWFA DOMAIN-CONTAINING PROTEIN"/>
    <property type="match status" value="1"/>
</dbReference>
<dbReference type="PANTHER" id="PTHR22550">
    <property type="entry name" value="SPORE GERMINATION PROTEIN"/>
    <property type="match status" value="1"/>
</dbReference>
<evidence type="ECO:0000256" key="1">
    <source>
        <dbReference type="PROSITE-ProRule" id="PRU00339"/>
    </source>
</evidence>
<protein>
    <submittedName>
        <fullName evidence="5">TPR domain-containing protein</fullName>
    </submittedName>
</protein>
<proteinExistence type="predicted"/>
<dbReference type="EMBL" id="LM997413">
    <property type="protein sequence ID" value="CEA06387.1"/>
    <property type="molecule type" value="Genomic_DNA"/>
</dbReference>
<dbReference type="SMART" id="SM00028">
    <property type="entry name" value="TPR"/>
    <property type="match status" value="1"/>
</dbReference>
<dbReference type="OrthoDB" id="9807628at2"/>
<reference evidence="5" key="1">
    <citation type="submission" date="2014-07" db="EMBL/GenBank/DDBJ databases">
        <authorList>
            <person name="Urmite Genomes Urmite Genomes"/>
        </authorList>
    </citation>
    <scope>NUCLEOTIDE SEQUENCE</scope>
    <source>
        <strain evidence="5">12M76_air</strain>
    </source>
</reference>
<dbReference type="AlphaFoldDB" id="A0A078MLS4"/>
<feature type="region of interest" description="Disordered" evidence="2">
    <location>
        <begin position="457"/>
        <end position="560"/>
    </location>
</feature>
<evidence type="ECO:0000256" key="2">
    <source>
        <dbReference type="SAM" id="MobiDB-lite"/>
    </source>
</evidence>
<dbReference type="PROSITE" id="PS50005">
    <property type="entry name" value="TPR"/>
    <property type="match status" value="1"/>
</dbReference>
<evidence type="ECO:0000313" key="5">
    <source>
        <dbReference type="EMBL" id="CEA06387.1"/>
    </source>
</evidence>
<keyword evidence="3" id="KW-0472">Membrane</keyword>
<dbReference type="InterPro" id="IPR002035">
    <property type="entry name" value="VWF_A"/>
</dbReference>
<accession>A0A078MLS4</accession>
<dbReference type="SMART" id="SM00327">
    <property type="entry name" value="VWA"/>
    <property type="match status" value="1"/>
</dbReference>
<dbReference type="Gene3D" id="1.25.40.10">
    <property type="entry name" value="Tetratricopeptide repeat domain"/>
    <property type="match status" value="1"/>
</dbReference>
<dbReference type="PATRIC" id="fig|1461581.3.peg.2730"/>
<dbReference type="SUPFAM" id="SSF48452">
    <property type="entry name" value="TPR-like"/>
    <property type="match status" value="1"/>
</dbReference>
<dbReference type="SUPFAM" id="SSF53300">
    <property type="entry name" value="vWA-like"/>
    <property type="match status" value="1"/>
</dbReference>
<dbReference type="EMBL" id="LK391969">
    <property type="protein sequence ID" value="CEF27812.1"/>
    <property type="molecule type" value="Genomic_DNA"/>
</dbReference>
<dbReference type="InterPro" id="IPR011990">
    <property type="entry name" value="TPR-like_helical_dom_sf"/>
</dbReference>
<name>A0A078MLS4_9PSED</name>
<keyword evidence="1" id="KW-0802">TPR repeat</keyword>
<sequence length="595" mass="63645">MLEFSSLSFARPVWLLALLPAAVVLVLLYRRGWRLSGWEPLLPAALRPWLLQQHAGGTHALRFAILGLVWTLAILALAGPLVHSNAQPHRLSDNAVVIVLEVSRNMLSDDLAPNRLQRSKHKIRALMQDYPDSQLALVAYAGSAHRVSPLSRDRNTLRSLLTALEPEIMPVDGQNLDQAMTLARQMLDGQPQSASRILLVTSGLDGEQRKILDGHARELGAQLAILGVGTSAGAPVPLAEGGFMRDSEGRILLPRLNGQQLAAVARQHGSRYHGITVGNRDLDYLLQPMRTVATDPGEGRLPLDQGHWLVLLLLPLAALGARRGWLGVLLVAALLPPPAQALSWADLWQRPDQQAMQLLEQQQPGAAAERFVDPQWQAWALYQAGDYEQAAARWAELLAAAPDNPEYHFNLGTAQAMAGHLPEALEAYEQALTRDPDHTAARHNRGVIEALLEQLRQQQEQQAAGADEAADGATPEVPGGATPADTSPPGNGNGDTGASTPPPADEGATAGGPSAATDPAPAGGTAGQAQDLAAGKLGEAGGESSAGSAPAQPSGAALEQRQALQQWLMEIPDDPAELLRRKFLYQHLQQQEPPR</sequence>
<feature type="transmembrane region" description="Helical" evidence="3">
    <location>
        <begin position="60"/>
        <end position="82"/>
    </location>
</feature>
<gene>
    <name evidence="5" type="ORF">BN1049_02772</name>
</gene>
<evidence type="ECO:0000259" key="4">
    <source>
        <dbReference type="PROSITE" id="PS50234"/>
    </source>
</evidence>
<dbReference type="InterPro" id="IPR019734">
    <property type="entry name" value="TPR_rpt"/>
</dbReference>
<evidence type="ECO:0000256" key="3">
    <source>
        <dbReference type="SAM" id="Phobius"/>
    </source>
</evidence>
<feature type="repeat" description="TPR" evidence="1">
    <location>
        <begin position="405"/>
        <end position="438"/>
    </location>
</feature>
<feature type="domain" description="VWFA" evidence="4">
    <location>
        <begin position="95"/>
        <end position="292"/>
    </location>
</feature>
<dbReference type="InterPro" id="IPR050768">
    <property type="entry name" value="UPF0353/GerABKA_families"/>
</dbReference>
<dbReference type="CDD" id="cd00198">
    <property type="entry name" value="vWFA"/>
    <property type="match status" value="1"/>
</dbReference>
<dbReference type="Pfam" id="PF13519">
    <property type="entry name" value="VWA_2"/>
    <property type="match status" value="1"/>
</dbReference>
<feature type="compositionally biased region" description="Low complexity" evidence="2">
    <location>
        <begin position="457"/>
        <end position="473"/>
    </location>
</feature>
<feature type="compositionally biased region" description="Low complexity" evidence="2">
    <location>
        <begin position="507"/>
        <end position="557"/>
    </location>
</feature>
<dbReference type="InterPro" id="IPR036465">
    <property type="entry name" value="vWFA_dom_sf"/>
</dbReference>